<gene>
    <name evidence="2" type="ORF">Dda_6779</name>
</gene>
<feature type="compositionally biased region" description="Pro residues" evidence="1">
    <location>
        <begin position="7"/>
        <end position="21"/>
    </location>
</feature>
<feature type="region of interest" description="Disordered" evidence="1">
    <location>
        <begin position="500"/>
        <end position="555"/>
    </location>
</feature>
<evidence type="ECO:0000256" key="1">
    <source>
        <dbReference type="SAM" id="MobiDB-lite"/>
    </source>
</evidence>
<evidence type="ECO:0000313" key="2">
    <source>
        <dbReference type="EMBL" id="KAJ6258728.1"/>
    </source>
</evidence>
<feature type="compositionally biased region" description="Polar residues" evidence="1">
    <location>
        <begin position="143"/>
        <end position="156"/>
    </location>
</feature>
<reference evidence="2" key="1">
    <citation type="submission" date="2023-01" db="EMBL/GenBank/DDBJ databases">
        <title>The chitinases involved in constricting ring structure development in the nematode-trapping fungus Drechslerella dactyloides.</title>
        <authorList>
            <person name="Wang R."/>
            <person name="Zhang L."/>
            <person name="Tang P."/>
            <person name="Li S."/>
            <person name="Liang L."/>
        </authorList>
    </citation>
    <scope>NUCLEOTIDE SEQUENCE</scope>
    <source>
        <strain evidence="2">YMF1.00031</strain>
    </source>
</reference>
<protein>
    <submittedName>
        <fullName evidence="2">Uncharacterized protein</fullName>
    </submittedName>
</protein>
<organism evidence="2 3">
    <name type="scientific">Drechslerella dactyloides</name>
    <name type="common">Nematode-trapping fungus</name>
    <name type="synonym">Arthrobotrys dactyloides</name>
    <dbReference type="NCBI Taxonomy" id="74499"/>
    <lineage>
        <taxon>Eukaryota</taxon>
        <taxon>Fungi</taxon>
        <taxon>Dikarya</taxon>
        <taxon>Ascomycota</taxon>
        <taxon>Pezizomycotina</taxon>
        <taxon>Orbiliomycetes</taxon>
        <taxon>Orbiliales</taxon>
        <taxon>Orbiliaceae</taxon>
        <taxon>Drechslerella</taxon>
    </lineage>
</organism>
<feature type="region of interest" description="Disordered" evidence="1">
    <location>
        <begin position="139"/>
        <end position="159"/>
    </location>
</feature>
<feature type="compositionally biased region" description="Polar residues" evidence="1">
    <location>
        <begin position="181"/>
        <end position="191"/>
    </location>
</feature>
<feature type="region of interest" description="Disordered" evidence="1">
    <location>
        <begin position="454"/>
        <end position="484"/>
    </location>
</feature>
<feature type="compositionally biased region" description="Basic and acidic residues" evidence="1">
    <location>
        <begin position="23"/>
        <end position="35"/>
    </location>
</feature>
<proteinExistence type="predicted"/>
<comment type="caution">
    <text evidence="2">The sequence shown here is derived from an EMBL/GenBank/DDBJ whole genome shotgun (WGS) entry which is preliminary data.</text>
</comment>
<name>A0AAD6NJ77_DREDA</name>
<dbReference type="Proteomes" id="UP001221413">
    <property type="component" value="Unassembled WGS sequence"/>
</dbReference>
<feature type="region of interest" description="Disordered" evidence="1">
    <location>
        <begin position="1"/>
        <end position="35"/>
    </location>
</feature>
<sequence>MGGPIHHAPPSPPTRSTPPPDLTENRRPRDGITTLYDREYNQRDFEDNIDPCISHLGAWQSSEPVQLDEMPKASPMDYPWLWPSLPDTYGFAGPPERYNLVACTSCVSGPRDHYNPIYSHQFGYELQYRPVVMPNHESWFEAPNNNPQPSSSTTADQYRYRPITENDLMDLRSHEQRFRSESQPVPRTSDPQSPPRSEPILREGHLSASDSELDSEQEEPSGGVALSSEDNLQSLSDDDTGAKYDYLVQRLEAMKIQEHPSPPKKQCQANDANTKLEPINTQSAYDLRPGARVSGLFKEALDVPARDPLHQSFDQCWGSAPEQPARPSSDFEPSTYSYKIGSFDEIYVSPKFQQPSTRTQISANSFDERHHILSDSCTALCDEDIYSKPYCCTTDWGHEEFPSQTVDADCISSEAVADSFFQTERGGHKERQGETADEETVRKCKEILSAALSTPSRVTKRNGSRISKTTPHMASKAAGPVPPSRIPVLWKMTLKERLTEKEKVTTETSVNEQGCDELQERPSPEQSDSAINVESPEDESQPQSSSDGVQVESRTSCIDPVTTALAQATICGEWPPAYPLDATAKKSDIWLDGSSDESPITGPVDDDWDVVSEWEAYEQDEKAFNDVKELDKARQAALDAAFENGLNGVEESLDFFRHWDPPLRPGPPTSDKP</sequence>
<feature type="region of interest" description="Disordered" evidence="1">
    <location>
        <begin position="175"/>
        <end position="239"/>
    </location>
</feature>
<accession>A0AAD6NJ77</accession>
<keyword evidence="3" id="KW-1185">Reference proteome</keyword>
<evidence type="ECO:0000313" key="3">
    <source>
        <dbReference type="Proteomes" id="UP001221413"/>
    </source>
</evidence>
<dbReference type="EMBL" id="JAQGDS010000008">
    <property type="protein sequence ID" value="KAJ6258728.1"/>
    <property type="molecule type" value="Genomic_DNA"/>
</dbReference>
<dbReference type="AlphaFoldDB" id="A0AAD6NJ77"/>